<dbReference type="Proteomes" id="UP000194236">
    <property type="component" value="Unassembled WGS sequence"/>
</dbReference>
<gene>
    <name evidence="2" type="ORF">BLA29_001151</name>
</gene>
<comment type="caution">
    <text evidence="2">The sequence shown here is derived from an EMBL/GenBank/DDBJ whole genome shotgun (WGS) entry which is preliminary data.</text>
</comment>
<name>A0A1Y3AMS9_EURMA</name>
<accession>A0A1Y3AMS9</accession>
<sequence>RNRLETKLNNRQKQEQPLNKKLNTTKGFTINNNNPNYNSNNNIPLYRINSITDDYNKQAT</sequence>
<feature type="non-terminal residue" evidence="2">
    <location>
        <position position="1"/>
    </location>
</feature>
<feature type="compositionally biased region" description="Polar residues" evidence="1">
    <location>
        <begin position="15"/>
        <end position="30"/>
    </location>
</feature>
<evidence type="ECO:0000256" key="1">
    <source>
        <dbReference type="SAM" id="MobiDB-lite"/>
    </source>
</evidence>
<protein>
    <submittedName>
        <fullName evidence="2">Uncharacterized protein</fullName>
    </submittedName>
</protein>
<organism evidence="2 3">
    <name type="scientific">Euroglyphus maynei</name>
    <name type="common">Mayne's house dust mite</name>
    <dbReference type="NCBI Taxonomy" id="6958"/>
    <lineage>
        <taxon>Eukaryota</taxon>
        <taxon>Metazoa</taxon>
        <taxon>Ecdysozoa</taxon>
        <taxon>Arthropoda</taxon>
        <taxon>Chelicerata</taxon>
        <taxon>Arachnida</taxon>
        <taxon>Acari</taxon>
        <taxon>Acariformes</taxon>
        <taxon>Sarcoptiformes</taxon>
        <taxon>Astigmata</taxon>
        <taxon>Psoroptidia</taxon>
        <taxon>Analgoidea</taxon>
        <taxon>Pyroglyphidae</taxon>
        <taxon>Pyroglyphinae</taxon>
        <taxon>Euroglyphus</taxon>
    </lineage>
</organism>
<evidence type="ECO:0000313" key="2">
    <source>
        <dbReference type="EMBL" id="OTF69134.1"/>
    </source>
</evidence>
<feature type="region of interest" description="Disordered" evidence="1">
    <location>
        <begin position="1"/>
        <end position="36"/>
    </location>
</feature>
<reference evidence="2 3" key="1">
    <citation type="submission" date="2017-03" db="EMBL/GenBank/DDBJ databases">
        <title>Genome Survey of Euroglyphus maynei.</title>
        <authorList>
            <person name="Arlian L.G."/>
            <person name="Morgan M.S."/>
            <person name="Rider S.D."/>
        </authorList>
    </citation>
    <scope>NUCLEOTIDE SEQUENCE [LARGE SCALE GENOMIC DNA]</scope>
    <source>
        <strain evidence="2">Arlian Lab</strain>
        <tissue evidence="2">Whole body</tissue>
    </source>
</reference>
<feature type="compositionally biased region" description="Basic and acidic residues" evidence="1">
    <location>
        <begin position="1"/>
        <end position="14"/>
    </location>
</feature>
<keyword evidence="3" id="KW-1185">Reference proteome</keyword>
<evidence type="ECO:0000313" key="3">
    <source>
        <dbReference type="Proteomes" id="UP000194236"/>
    </source>
</evidence>
<dbReference type="AlphaFoldDB" id="A0A1Y3AMS9"/>
<proteinExistence type="predicted"/>
<dbReference type="EMBL" id="MUJZ01072054">
    <property type="protein sequence ID" value="OTF69134.1"/>
    <property type="molecule type" value="Genomic_DNA"/>
</dbReference>